<organism evidence="9">
    <name type="scientific">uncultured Gemmatimonadetes bacterium Rifle_16ft_4_minimus_37772</name>
    <dbReference type="NCBI Taxonomy" id="1665097"/>
    <lineage>
        <taxon>Bacteria</taxon>
        <taxon>Pseudomonadati</taxon>
        <taxon>Gemmatimonadota</taxon>
        <taxon>environmental samples</taxon>
    </lineage>
</organism>
<feature type="transmembrane region" description="Helical" evidence="7">
    <location>
        <begin position="165"/>
        <end position="191"/>
    </location>
</feature>
<feature type="transmembrane region" description="Helical" evidence="7">
    <location>
        <begin position="203"/>
        <end position="221"/>
    </location>
</feature>
<comment type="similarity">
    <text evidence="2">Belongs to the DsbD family.</text>
</comment>
<evidence type="ECO:0000256" key="4">
    <source>
        <dbReference type="ARBA" id="ARBA00022748"/>
    </source>
</evidence>
<feature type="transmembrane region" description="Helical" evidence="7">
    <location>
        <begin position="125"/>
        <end position="153"/>
    </location>
</feature>
<keyword evidence="3 7" id="KW-0812">Transmembrane</keyword>
<evidence type="ECO:0000256" key="2">
    <source>
        <dbReference type="ARBA" id="ARBA00006143"/>
    </source>
</evidence>
<evidence type="ECO:0000313" key="9">
    <source>
        <dbReference type="EMBL" id="AKQ02777.1"/>
    </source>
</evidence>
<protein>
    <submittedName>
        <fullName evidence="9">Cytochrome c-type biogenesis protein CcdA, cytochrome c-type biogenesis protein</fullName>
        <ecNumber evidence="9">1.8.-.-</ecNumber>
    </submittedName>
</protein>
<dbReference type="InterPro" id="IPR003834">
    <property type="entry name" value="Cyt_c_assmbl_TM_dom"/>
</dbReference>
<comment type="subcellular location">
    <subcellularLocation>
        <location evidence="1">Membrane</location>
        <topology evidence="1">Multi-pass membrane protein</topology>
    </subcellularLocation>
</comment>
<keyword evidence="4" id="KW-0201">Cytochrome c-type biogenesis</keyword>
<keyword evidence="6 7" id="KW-0472">Membrane</keyword>
<name>A0A0H4T8F2_9BACT</name>
<evidence type="ECO:0000259" key="8">
    <source>
        <dbReference type="Pfam" id="PF02683"/>
    </source>
</evidence>
<dbReference type="InterPro" id="IPR051790">
    <property type="entry name" value="Cytochrome_c-biogenesis_DsbD"/>
</dbReference>
<evidence type="ECO:0000256" key="3">
    <source>
        <dbReference type="ARBA" id="ARBA00022692"/>
    </source>
</evidence>
<feature type="transmembrane region" description="Helical" evidence="7">
    <location>
        <begin position="6"/>
        <end position="30"/>
    </location>
</feature>
<feature type="domain" description="Cytochrome C biogenesis protein transmembrane" evidence="8">
    <location>
        <begin position="10"/>
        <end position="221"/>
    </location>
</feature>
<dbReference type="PANTHER" id="PTHR31272">
    <property type="entry name" value="CYTOCHROME C-TYPE BIOGENESIS PROTEIN HI_1454-RELATED"/>
    <property type="match status" value="1"/>
</dbReference>
<gene>
    <name evidence="9" type="primary">ccdA</name>
</gene>
<proteinExistence type="inferred from homology"/>
<keyword evidence="9" id="KW-0560">Oxidoreductase</keyword>
<sequence>MSDVSGALGILIAFSAGLLSFLSPCVLPLVPSYVTFITGLSFEDVAKARRTALVHSLLFILGFTIIFVLLGATATALGRLLLRHRYWVSAVGGALIIVFGLYLLGVLNITAFMRERRVHLANKPMGYLGSVVVGLAFGAGWSPCLGPILGAILTYTASEADLARGLLLLFTYSLGLAVPFLAAALGVERFVELFAKHKGKMVWVNRIAGVLLIFVGLLLVTNRFTLLATKLQQVTPEFIRSRL</sequence>
<dbReference type="GO" id="GO:0017004">
    <property type="term" value="P:cytochrome complex assembly"/>
    <property type="evidence" value="ECO:0007669"/>
    <property type="project" value="UniProtKB-KW"/>
</dbReference>
<dbReference type="PANTHER" id="PTHR31272:SF4">
    <property type="entry name" value="CYTOCHROME C-TYPE BIOGENESIS PROTEIN HI_1454-RELATED"/>
    <property type="match status" value="1"/>
</dbReference>
<accession>A0A0H4T8F2</accession>
<dbReference type="Pfam" id="PF02683">
    <property type="entry name" value="DsbD_TM"/>
    <property type="match status" value="1"/>
</dbReference>
<evidence type="ECO:0000256" key="7">
    <source>
        <dbReference type="SAM" id="Phobius"/>
    </source>
</evidence>
<feature type="transmembrane region" description="Helical" evidence="7">
    <location>
        <begin position="51"/>
        <end position="74"/>
    </location>
</feature>
<reference evidence="9" key="1">
    <citation type="journal article" date="2015" name="ISME J.">
        <title>Aquifer environment selects for microbial species cohorts in sediment and groundwater.</title>
        <authorList>
            <person name="Hug L.A."/>
            <person name="Thomas B.C."/>
            <person name="Brown C.T."/>
            <person name="Frischkorn K.R."/>
            <person name="Williams K.H."/>
            <person name="Tringe S.G."/>
            <person name="Banfield J.F."/>
        </authorList>
    </citation>
    <scope>NUCLEOTIDE SEQUENCE</scope>
</reference>
<feature type="transmembrane region" description="Helical" evidence="7">
    <location>
        <begin position="86"/>
        <end position="113"/>
    </location>
</feature>
<evidence type="ECO:0000256" key="5">
    <source>
        <dbReference type="ARBA" id="ARBA00022989"/>
    </source>
</evidence>
<dbReference type="GO" id="GO:0016020">
    <property type="term" value="C:membrane"/>
    <property type="evidence" value="ECO:0007669"/>
    <property type="project" value="UniProtKB-SubCell"/>
</dbReference>
<dbReference type="GO" id="GO:0016491">
    <property type="term" value="F:oxidoreductase activity"/>
    <property type="evidence" value="ECO:0007669"/>
    <property type="project" value="UniProtKB-KW"/>
</dbReference>
<dbReference type="EMBL" id="KT007003">
    <property type="protein sequence ID" value="AKQ02777.1"/>
    <property type="molecule type" value="Genomic_DNA"/>
</dbReference>
<keyword evidence="5 7" id="KW-1133">Transmembrane helix</keyword>
<evidence type="ECO:0000256" key="6">
    <source>
        <dbReference type="ARBA" id="ARBA00023136"/>
    </source>
</evidence>
<dbReference type="AlphaFoldDB" id="A0A0H4T8F2"/>
<dbReference type="EC" id="1.8.-.-" evidence="9"/>
<evidence type="ECO:0000256" key="1">
    <source>
        <dbReference type="ARBA" id="ARBA00004141"/>
    </source>
</evidence>